<dbReference type="Proteomes" id="UP000549695">
    <property type="component" value="Unassembled WGS sequence"/>
</dbReference>
<dbReference type="GeneID" id="98054713"/>
<evidence type="ECO:0000313" key="1">
    <source>
        <dbReference type="EMBL" id="NYG04769.1"/>
    </source>
</evidence>
<accession>A0A852W774</accession>
<dbReference type="Pfam" id="PF05787">
    <property type="entry name" value="PhoX"/>
    <property type="match status" value="1"/>
</dbReference>
<evidence type="ECO:0008006" key="3">
    <source>
        <dbReference type="Google" id="ProtNLM"/>
    </source>
</evidence>
<sequence length="411" mass="44045">MLALPRGFRYTVVAQAGVTRLTDGGEPTPSDTDGTACFDRPDGWTLVNNHEIGGGEAHRVPARPGLTYDPGAGGGTTNVEVDRAGRRTGEYVSVAGTHNNCAGGVTPWGTWLTCEETEARAGTNGLTKDHGFVFEVSPAGRENAGNSPTPLRFLGRFSHEACAVDPATRTIYLTEDAAGPNGLLYRWVPPSGFDGRRWELKALAEGPGGDTAGRLQAMRALDGDRPVPDLSEATRPGTTYRVEWTDVPDRLARTLSTRVQLPPDRVTRSRKFEGAWWGEGGAFVVASYARLEDGSRNPHDGQIWFHDPRRGTLELRTIFGVNADPAADGTNFDGPDNITVSPYGGTIVAEDGEGVQHLVGVPRTGAPYALARNDLNDSEFAGPTFTGDGRFLFAGIQNPGYLLAVTGPWRR</sequence>
<dbReference type="PANTHER" id="PTHR35399">
    <property type="entry name" value="SLR8030 PROTEIN"/>
    <property type="match status" value="1"/>
</dbReference>
<comment type="caution">
    <text evidence="1">The sequence shown here is derived from an EMBL/GenBank/DDBJ whole genome shotgun (WGS) entry which is preliminary data.</text>
</comment>
<reference evidence="1 2" key="1">
    <citation type="submission" date="2020-07" db="EMBL/GenBank/DDBJ databases">
        <title>Sequencing the genomes of 1000 actinobacteria strains.</title>
        <authorList>
            <person name="Klenk H.-P."/>
        </authorList>
    </citation>
    <scope>NUCLEOTIDE SEQUENCE [LARGE SCALE GENOMIC DNA]</scope>
    <source>
        <strain evidence="1 2">DSM 44749</strain>
    </source>
</reference>
<evidence type="ECO:0000313" key="2">
    <source>
        <dbReference type="Proteomes" id="UP000549695"/>
    </source>
</evidence>
<organism evidence="1 2">
    <name type="scientific">Pseudonocardia alni</name>
    <name type="common">Amycolata alni</name>
    <dbReference type="NCBI Taxonomy" id="33907"/>
    <lineage>
        <taxon>Bacteria</taxon>
        <taxon>Bacillati</taxon>
        <taxon>Actinomycetota</taxon>
        <taxon>Actinomycetes</taxon>
        <taxon>Pseudonocardiales</taxon>
        <taxon>Pseudonocardiaceae</taxon>
        <taxon>Pseudonocardia</taxon>
    </lineage>
</organism>
<dbReference type="SUPFAM" id="SSF75011">
    <property type="entry name" value="3-carboxy-cis,cis-mucoante lactonizing enzyme"/>
    <property type="match status" value="1"/>
</dbReference>
<gene>
    <name evidence="1" type="ORF">HDA37_005054</name>
</gene>
<dbReference type="InterPro" id="IPR008557">
    <property type="entry name" value="PhoX"/>
</dbReference>
<name>A0A852W774_PSEA5</name>
<dbReference type="RefSeq" id="WP_312888935.1">
    <property type="nucleotide sequence ID" value="NZ_BAAAJZ010000007.1"/>
</dbReference>
<dbReference type="AlphaFoldDB" id="A0A852W774"/>
<proteinExistence type="predicted"/>
<dbReference type="PANTHER" id="PTHR35399:SF4">
    <property type="entry name" value="MEMBRANE PROTEIN"/>
    <property type="match status" value="1"/>
</dbReference>
<keyword evidence="2" id="KW-1185">Reference proteome</keyword>
<protein>
    <recommendedName>
        <fullName evidence="3">DUF839 domain-containing protein</fullName>
    </recommendedName>
</protein>
<dbReference type="EMBL" id="JACCCZ010000001">
    <property type="protein sequence ID" value="NYG04769.1"/>
    <property type="molecule type" value="Genomic_DNA"/>
</dbReference>